<dbReference type="AlphaFoldDB" id="A0A367RGN0"/>
<feature type="signal peptide" evidence="1">
    <location>
        <begin position="1"/>
        <end position="28"/>
    </location>
</feature>
<proteinExistence type="predicted"/>
<keyword evidence="3" id="KW-1185">Reference proteome</keyword>
<dbReference type="EMBL" id="LXQD01000163">
    <property type="protein sequence ID" value="RCJ34724.1"/>
    <property type="molecule type" value="Genomic_DNA"/>
</dbReference>
<dbReference type="Proteomes" id="UP000252107">
    <property type="component" value="Unassembled WGS sequence"/>
</dbReference>
<accession>A0A367RGN0</accession>
<protein>
    <recommendedName>
        <fullName evidence="4">PEP-CTERM sorting domain-containing protein</fullName>
    </recommendedName>
</protein>
<gene>
    <name evidence="2" type="ORF">A6770_16800</name>
</gene>
<name>A0A367RGN0_9NOSO</name>
<evidence type="ECO:0000313" key="3">
    <source>
        <dbReference type="Proteomes" id="UP000252107"/>
    </source>
</evidence>
<evidence type="ECO:0000313" key="2">
    <source>
        <dbReference type="EMBL" id="RCJ34724.1"/>
    </source>
</evidence>
<evidence type="ECO:0008006" key="4">
    <source>
        <dbReference type="Google" id="ProtNLM"/>
    </source>
</evidence>
<feature type="chain" id="PRO_5016562397" description="PEP-CTERM sorting domain-containing protein" evidence="1">
    <location>
        <begin position="29"/>
        <end position="184"/>
    </location>
</feature>
<evidence type="ECO:0000256" key="1">
    <source>
        <dbReference type="SAM" id="SignalP"/>
    </source>
</evidence>
<organism evidence="2 3">
    <name type="scientific">Nostoc minutum NIES-26</name>
    <dbReference type="NCBI Taxonomy" id="1844469"/>
    <lineage>
        <taxon>Bacteria</taxon>
        <taxon>Bacillati</taxon>
        <taxon>Cyanobacteriota</taxon>
        <taxon>Cyanophyceae</taxon>
        <taxon>Nostocales</taxon>
        <taxon>Nostocaceae</taxon>
        <taxon>Nostoc</taxon>
    </lineage>
</organism>
<comment type="caution">
    <text evidence="2">The sequence shown here is derived from an EMBL/GenBank/DDBJ whole genome shotgun (WGS) entry which is preliminary data.</text>
</comment>
<reference evidence="2" key="1">
    <citation type="submission" date="2016-04" db="EMBL/GenBank/DDBJ databases">
        <authorList>
            <person name="Tabuchi Yagui T.R."/>
        </authorList>
    </citation>
    <scope>NUCLEOTIDE SEQUENCE [LARGE SCALE GENOMIC DNA]</scope>
    <source>
        <strain evidence="2">NIES-26</strain>
    </source>
</reference>
<sequence>MNKFFSTLTLTTGIALSIALTRITPAQAVTFDFGWNGNGGYSAKGSFSYDENTAPAIFAENNGLGATNILQSLNVSFFDPRNNLIAAYDNVVDGISTGQYFKFNFNTTTQEIFGSIDLGGEVAGDTYLSGTVNTNLSLYQVPQSGSDLVIDSSSGFIAIKTVPEPNSILSLVVLSAVGIMFRIK</sequence>
<keyword evidence="1" id="KW-0732">Signal</keyword>